<evidence type="ECO:0000313" key="5">
    <source>
        <dbReference type="EMBL" id="AGB03090.1"/>
    </source>
</evidence>
<dbReference type="NCBIfam" id="TIGR02136">
    <property type="entry name" value="ptsS_2"/>
    <property type="match status" value="1"/>
</dbReference>
<dbReference type="InParanoid" id="L0HGF0"/>
<keyword evidence="2" id="KW-0732">Signal</keyword>
<evidence type="ECO:0000256" key="3">
    <source>
        <dbReference type="SAM" id="MobiDB-lite"/>
    </source>
</evidence>
<dbReference type="CDD" id="cd13653">
    <property type="entry name" value="PBP2_phosphate_like_1"/>
    <property type="match status" value="1"/>
</dbReference>
<dbReference type="PANTHER" id="PTHR30570">
    <property type="entry name" value="PERIPLASMIC PHOSPHATE BINDING COMPONENT OF PHOSPHATE ABC TRANSPORTER"/>
    <property type="match status" value="1"/>
</dbReference>
<dbReference type="Pfam" id="PF12849">
    <property type="entry name" value="PBP_like_2"/>
    <property type="match status" value="1"/>
</dbReference>
<reference evidence="6" key="1">
    <citation type="submission" date="2011-12" db="EMBL/GenBank/DDBJ databases">
        <title>Complete sequence of Methanoregula formicicum SMSP.</title>
        <authorList>
            <person name="Lucas S."/>
            <person name="Han J."/>
            <person name="Lapidus A."/>
            <person name="Cheng J.-F."/>
            <person name="Goodwin L."/>
            <person name="Pitluck S."/>
            <person name="Peters L."/>
            <person name="Ovchinnikova G."/>
            <person name="Teshima H."/>
            <person name="Detter J.C."/>
            <person name="Han C."/>
            <person name="Tapia R."/>
            <person name="Land M."/>
            <person name="Hauser L."/>
            <person name="Kyrpides N."/>
            <person name="Ivanova N."/>
            <person name="Pagani I."/>
            <person name="Imachi H."/>
            <person name="Tamaki H."/>
            <person name="Sekiguchi Y."/>
            <person name="Kamagata Y."/>
            <person name="Cadillo-Quiroz H."/>
            <person name="Zinder S."/>
            <person name="Liu W.-T."/>
            <person name="Woyke T."/>
        </authorList>
    </citation>
    <scope>NUCLEOTIDE SEQUENCE [LARGE SCALE GENOMIC DNA]</scope>
    <source>
        <strain evidence="6">DSM 22288 / NBRC 105244 / SMSP</strain>
    </source>
</reference>
<gene>
    <name evidence="5" type="ordered locus">Metfor_2081</name>
</gene>
<dbReference type="GeneID" id="14309473"/>
<dbReference type="HOGENOM" id="CLU_026228_5_1_2"/>
<evidence type="ECO:0000256" key="1">
    <source>
        <dbReference type="ARBA" id="ARBA00022448"/>
    </source>
</evidence>
<sequence precursor="true">MNANRSSILIVAVSLIALVMFAMAAGCTAPRTGAEAKTVDPTAVPAAAMDQIPAAAPASPEATVAETPAEKPLSAPTGQKQTLRISGSTTVLPIVQKAADQYMASHPDADIQISGGGSGVGIQAIGAKTVDIGMSSRDITSAEMTKYPSFVVTTVAQDGIAVVVNPANTIDYITLDQIKNIYLGKTTKWTEITGAGVPGTNNQIVVIGRDSASGTRAFFDEHLLAKKTPTAKMLEKNSNGAVLQTVAQTPGSIGYVSIGFVSKDVTALPIWYNADKVIAPNLENVKSRDYPVSRNLYVITNGQPSGLTGDFITYILSADGQKIVADEGYVTVG</sequence>
<dbReference type="eggNOG" id="arCOG00213">
    <property type="taxonomic scope" value="Archaea"/>
</dbReference>
<reference evidence="5 6" key="2">
    <citation type="journal article" date="2014" name="Genome Announc.">
        <title>Complete Genome Sequence of Methanoregula formicica SMSPT, a Mesophilic Hydrogenotrophic Methanogen Isolated from a Methanogenic Upflow Anaerobic Sludge Blanket Reactor.</title>
        <authorList>
            <person name="Yamamoto K."/>
            <person name="Tamaki H."/>
            <person name="Cadillo-Quiroz H."/>
            <person name="Imachi H."/>
            <person name="Kyrpides N."/>
            <person name="Woyke T."/>
            <person name="Goodwin L."/>
            <person name="Zinder S.H."/>
            <person name="Kamagata Y."/>
            <person name="Liu W.T."/>
        </authorList>
    </citation>
    <scope>NUCLEOTIDE SEQUENCE [LARGE SCALE GENOMIC DNA]</scope>
    <source>
        <strain evidence="6">DSM 22288 / NBRC 105244 / SMSP</strain>
    </source>
</reference>
<feature type="domain" description="PBP" evidence="4">
    <location>
        <begin position="78"/>
        <end position="318"/>
    </location>
</feature>
<dbReference type="KEGG" id="mfo:Metfor_2081"/>
<dbReference type="SUPFAM" id="SSF53850">
    <property type="entry name" value="Periplasmic binding protein-like II"/>
    <property type="match status" value="1"/>
</dbReference>
<dbReference type="OrthoDB" id="53390at2157"/>
<dbReference type="InterPro" id="IPR050811">
    <property type="entry name" value="Phosphate_ABC_transporter"/>
</dbReference>
<dbReference type="EMBL" id="CP003167">
    <property type="protein sequence ID" value="AGB03090.1"/>
    <property type="molecule type" value="Genomic_DNA"/>
</dbReference>
<feature type="compositionally biased region" description="Low complexity" evidence="3">
    <location>
        <begin position="55"/>
        <end position="72"/>
    </location>
</feature>
<dbReference type="GO" id="GO:0042301">
    <property type="term" value="F:phosphate ion binding"/>
    <property type="evidence" value="ECO:0007669"/>
    <property type="project" value="InterPro"/>
</dbReference>
<dbReference type="STRING" id="593750.Metfor_2081"/>
<dbReference type="InterPro" id="IPR024370">
    <property type="entry name" value="PBP_domain"/>
</dbReference>
<dbReference type="AlphaFoldDB" id="L0HGF0"/>
<name>L0HGF0_METFS</name>
<accession>L0HGF0</accession>
<evidence type="ECO:0000313" key="6">
    <source>
        <dbReference type="Proteomes" id="UP000010824"/>
    </source>
</evidence>
<keyword evidence="6" id="KW-1185">Reference proteome</keyword>
<feature type="region of interest" description="Disordered" evidence="3">
    <location>
        <begin position="55"/>
        <end position="80"/>
    </location>
</feature>
<organism evidence="5 6">
    <name type="scientific">Methanoregula formicica (strain DSM 22288 / NBRC 105244 / SMSP)</name>
    <dbReference type="NCBI Taxonomy" id="593750"/>
    <lineage>
        <taxon>Archaea</taxon>
        <taxon>Methanobacteriati</taxon>
        <taxon>Methanobacteriota</taxon>
        <taxon>Stenosarchaea group</taxon>
        <taxon>Methanomicrobia</taxon>
        <taxon>Methanomicrobiales</taxon>
        <taxon>Methanoregulaceae</taxon>
        <taxon>Methanoregula</taxon>
    </lineage>
</organism>
<dbReference type="RefSeq" id="WP_015286053.1">
    <property type="nucleotide sequence ID" value="NC_019943.1"/>
</dbReference>
<dbReference type="Proteomes" id="UP000010824">
    <property type="component" value="Chromosome"/>
</dbReference>
<proteinExistence type="predicted"/>
<dbReference type="InterPro" id="IPR011862">
    <property type="entry name" value="Phos-bd"/>
</dbReference>
<dbReference type="PANTHER" id="PTHR30570:SF1">
    <property type="entry name" value="PHOSPHATE-BINDING PROTEIN PSTS"/>
    <property type="match status" value="1"/>
</dbReference>
<evidence type="ECO:0000256" key="2">
    <source>
        <dbReference type="ARBA" id="ARBA00022729"/>
    </source>
</evidence>
<dbReference type="Gene3D" id="3.40.190.10">
    <property type="entry name" value="Periplasmic binding protein-like II"/>
    <property type="match status" value="2"/>
</dbReference>
<dbReference type="PROSITE" id="PS51257">
    <property type="entry name" value="PROKAR_LIPOPROTEIN"/>
    <property type="match status" value="1"/>
</dbReference>
<keyword evidence="1" id="KW-0813">Transport</keyword>
<evidence type="ECO:0000259" key="4">
    <source>
        <dbReference type="Pfam" id="PF12849"/>
    </source>
</evidence>
<protein>
    <submittedName>
        <fullName evidence="5">Phosphate binding protein</fullName>
    </submittedName>
</protein>